<evidence type="ECO:0000313" key="1">
    <source>
        <dbReference type="EMBL" id="PRD47600.1"/>
    </source>
</evidence>
<gene>
    <name evidence="1" type="ORF">C5745_09825</name>
</gene>
<name>A0A2S9J4C4_9SPHI</name>
<comment type="caution">
    <text evidence="1">The sequence shown here is derived from an EMBL/GenBank/DDBJ whole genome shotgun (WGS) entry which is preliminary data.</text>
</comment>
<protein>
    <submittedName>
        <fullName evidence="1">Mutarotase</fullName>
    </submittedName>
</protein>
<dbReference type="EMBL" id="PVBQ01000006">
    <property type="protein sequence ID" value="PRD47600.1"/>
    <property type="molecule type" value="Genomic_DNA"/>
</dbReference>
<keyword evidence="2" id="KW-1185">Reference proteome</keyword>
<dbReference type="AlphaFoldDB" id="A0A2S9J4C4"/>
<organism evidence="1 2">
    <name type="scientific">Sphingobacterium haloxyli</name>
    <dbReference type="NCBI Taxonomy" id="2100533"/>
    <lineage>
        <taxon>Bacteria</taxon>
        <taxon>Pseudomonadati</taxon>
        <taxon>Bacteroidota</taxon>
        <taxon>Sphingobacteriia</taxon>
        <taxon>Sphingobacteriales</taxon>
        <taxon>Sphingobacteriaceae</taxon>
        <taxon>Sphingobacterium</taxon>
    </lineage>
</organism>
<dbReference type="Gene3D" id="3.90.1140.10">
    <property type="entry name" value="Cyclic phosphodiesterase"/>
    <property type="match status" value="1"/>
</dbReference>
<evidence type="ECO:0000313" key="2">
    <source>
        <dbReference type="Proteomes" id="UP000239711"/>
    </source>
</evidence>
<reference evidence="1 2" key="1">
    <citation type="submission" date="2018-02" db="EMBL/GenBank/DDBJ databases">
        <title>The draft genome of Sphingobacterium sp. 5JN-11.</title>
        <authorList>
            <person name="Liu L."/>
            <person name="Li L."/>
            <person name="Liang L."/>
            <person name="Zhang X."/>
            <person name="Wang T."/>
        </authorList>
    </citation>
    <scope>NUCLEOTIDE SEQUENCE [LARGE SCALE GENOMIC DNA]</scope>
    <source>
        <strain evidence="1 2">5JN-11</strain>
    </source>
</reference>
<dbReference type="SUPFAM" id="SSF55144">
    <property type="entry name" value="LigT-like"/>
    <property type="match status" value="1"/>
</dbReference>
<sequence>MNLTELYNNLYKRSIDDIRNGNNTIDWLIDDKNDKRRGLTVLIRPNDNVMEAIARFQHELMLIDKEQYYQPLADMHITVLSIISCDDGFDLGQIDTSKYIRLFEESAKNIMDIGLHFQGISTSPEAVMIQGFPLSAGLERFRNQLRKNFKASALQQTIDERYRLITAHITAVRFRKQIRVPQEFAERLESYRDVDFGSFKPKEIELVYNDWYQKNHIVKTLHKISLQ</sequence>
<dbReference type="Proteomes" id="UP000239711">
    <property type="component" value="Unassembled WGS sequence"/>
</dbReference>
<dbReference type="OrthoDB" id="2326088at2"/>
<dbReference type="InterPro" id="IPR009097">
    <property type="entry name" value="Cyclic_Pdiesterase"/>
</dbReference>
<dbReference type="RefSeq" id="WP_105716823.1">
    <property type="nucleotide sequence ID" value="NZ_PVBQ01000006.1"/>
</dbReference>
<accession>A0A2S9J4C4</accession>
<proteinExistence type="predicted"/>